<gene>
    <name evidence="1" type="ORF">FJTKL_14659</name>
</gene>
<dbReference type="Proteomes" id="UP001600888">
    <property type="component" value="Unassembled WGS sequence"/>
</dbReference>
<comment type="caution">
    <text evidence="1">The sequence shown here is derived from an EMBL/GenBank/DDBJ whole genome shotgun (WGS) entry which is preliminary data.</text>
</comment>
<keyword evidence="2" id="KW-1185">Reference proteome</keyword>
<accession>A0ABR4F7X0</accession>
<name>A0ABR4F7X0_9PEZI</name>
<reference evidence="1 2" key="1">
    <citation type="submission" date="2024-03" db="EMBL/GenBank/DDBJ databases">
        <title>A high-quality draft genome sequence of Diaporthe vaccinii, a causative agent of upright dieback and viscid rot disease in cranberry plants.</title>
        <authorList>
            <person name="Sarrasin M."/>
            <person name="Lang B.F."/>
            <person name="Burger G."/>
        </authorList>
    </citation>
    <scope>NUCLEOTIDE SEQUENCE [LARGE SCALE GENOMIC DNA]</scope>
    <source>
        <strain evidence="1 2">IS7</strain>
    </source>
</reference>
<proteinExistence type="predicted"/>
<evidence type="ECO:0000313" key="2">
    <source>
        <dbReference type="Proteomes" id="UP001600888"/>
    </source>
</evidence>
<dbReference type="EMBL" id="JBAWTH010000008">
    <property type="protein sequence ID" value="KAL2290620.1"/>
    <property type="molecule type" value="Genomic_DNA"/>
</dbReference>
<evidence type="ECO:0000313" key="1">
    <source>
        <dbReference type="EMBL" id="KAL2290620.1"/>
    </source>
</evidence>
<sequence length="518" mass="54237">MLRDCLYFPYYLARSCYWHILVLILENGWFNPSGYNYLVSCTCLMPVNVDVLSLGVLGVGSLGLDTEGVGTEVVTLGLQQGSGEGWGRDSEQGGLGHDVSPAGLSLVDGLVEEVVEEQVLEVGVVAVRVGDVLQEHRADNAATTPHQSDRGLVQLPAVLPGSLLHQHEALGVRDDLGGVEGLLEVIEELLLVALEAVGTPNKLELRGSLNTLWLDGGQAASEHGLGNQSDRHAQVQGVDGSPLASSLLASLVQNLLDQGLAIRLIIVVQDVSCDLNEEGVQDTLVPLGENITHLLVAEAEATLHDVIQGTTYLRDELHVTVLNTVVHHLDVVASTLVTDPVTAWLVVALGGHALEDLLDGAPGGLVTTGHQRGAVTGTLLTPGNTGANEVQTLGLQVLGSAVGVGEVRVSTVNDDVSGREQGQEGLDPVVDGLASLHEKHDAARRLELGDELLGGVSTDDGLALGLVLKETVNLGDCSVESADGEAVVGHVQNQVLTPTRLLAPRCLTRCNAGLGRLT</sequence>
<protein>
    <submittedName>
        <fullName evidence="1">Uncharacterized protein</fullName>
    </submittedName>
</protein>
<organism evidence="1 2">
    <name type="scientific">Diaporthe vaccinii</name>
    <dbReference type="NCBI Taxonomy" id="105482"/>
    <lineage>
        <taxon>Eukaryota</taxon>
        <taxon>Fungi</taxon>
        <taxon>Dikarya</taxon>
        <taxon>Ascomycota</taxon>
        <taxon>Pezizomycotina</taxon>
        <taxon>Sordariomycetes</taxon>
        <taxon>Sordariomycetidae</taxon>
        <taxon>Diaporthales</taxon>
        <taxon>Diaporthaceae</taxon>
        <taxon>Diaporthe</taxon>
        <taxon>Diaporthe eres species complex</taxon>
    </lineage>
</organism>